<dbReference type="Pfam" id="PF03106">
    <property type="entry name" value="WRKY"/>
    <property type="match status" value="1"/>
</dbReference>
<dbReference type="EMBL" id="SDMP01000010">
    <property type="protein sequence ID" value="RYR33295.1"/>
    <property type="molecule type" value="Genomic_DNA"/>
</dbReference>
<gene>
    <name evidence="7" type="ORF">Ahy_A10g047864</name>
</gene>
<dbReference type="PANTHER" id="PTHR31221">
    <property type="entry name" value="WRKY TRANSCRIPTION FACTOR PROTEIN 1-RELATED"/>
    <property type="match status" value="1"/>
</dbReference>
<dbReference type="SMART" id="SM00774">
    <property type="entry name" value="WRKY"/>
    <property type="match status" value="1"/>
</dbReference>
<protein>
    <recommendedName>
        <fullName evidence="6">WRKY domain-containing protein</fullName>
    </recommendedName>
</protein>
<dbReference type="GO" id="GO:0043565">
    <property type="term" value="F:sequence-specific DNA binding"/>
    <property type="evidence" value="ECO:0007669"/>
    <property type="project" value="InterPro"/>
</dbReference>
<evidence type="ECO:0000256" key="1">
    <source>
        <dbReference type="ARBA" id="ARBA00004123"/>
    </source>
</evidence>
<comment type="caution">
    <text evidence="7">The sequence shown here is derived from an EMBL/GenBank/DDBJ whole genome shotgun (WGS) entry which is preliminary data.</text>
</comment>
<keyword evidence="2" id="KW-0805">Transcription regulation</keyword>
<dbReference type="GO" id="GO:0003700">
    <property type="term" value="F:DNA-binding transcription factor activity"/>
    <property type="evidence" value="ECO:0007669"/>
    <property type="project" value="InterPro"/>
</dbReference>
<dbReference type="SUPFAM" id="SSF56655">
    <property type="entry name" value="Carbohydrate phosphatase"/>
    <property type="match status" value="1"/>
</dbReference>
<name>A0A445B3N1_ARAHY</name>
<dbReference type="PROSITE" id="PS50811">
    <property type="entry name" value="WRKY"/>
    <property type="match status" value="1"/>
</dbReference>
<dbReference type="PANTHER" id="PTHR31221:SF90">
    <property type="entry name" value="WRKY TRANSCRIPTION FACTOR 44"/>
    <property type="match status" value="1"/>
</dbReference>
<dbReference type="InterPro" id="IPR003657">
    <property type="entry name" value="WRKY_dom"/>
</dbReference>
<evidence type="ECO:0000313" key="7">
    <source>
        <dbReference type="EMBL" id="RYR33295.1"/>
    </source>
</evidence>
<proteinExistence type="predicted"/>
<dbReference type="InterPro" id="IPR044810">
    <property type="entry name" value="WRKY_plant"/>
</dbReference>
<comment type="subcellular location">
    <subcellularLocation>
        <location evidence="1">Nucleus</location>
    </subcellularLocation>
</comment>
<accession>A0A445B3N1</accession>
<reference evidence="7 8" key="1">
    <citation type="submission" date="2019-01" db="EMBL/GenBank/DDBJ databases">
        <title>Sequencing of cultivated peanut Arachis hypogaea provides insights into genome evolution and oil improvement.</title>
        <authorList>
            <person name="Chen X."/>
        </authorList>
    </citation>
    <scope>NUCLEOTIDE SEQUENCE [LARGE SCALE GENOMIC DNA]</scope>
    <source>
        <strain evidence="8">cv. Fuhuasheng</strain>
        <tissue evidence="7">Leaves</tissue>
    </source>
</reference>
<dbReference type="Pfam" id="PF00316">
    <property type="entry name" value="FBPase"/>
    <property type="match status" value="1"/>
</dbReference>
<feature type="domain" description="WRKY" evidence="6">
    <location>
        <begin position="156"/>
        <end position="202"/>
    </location>
</feature>
<dbReference type="Proteomes" id="UP000289738">
    <property type="component" value="Chromosome A10"/>
</dbReference>
<evidence type="ECO:0000313" key="8">
    <source>
        <dbReference type="Proteomes" id="UP000289738"/>
    </source>
</evidence>
<dbReference type="GO" id="GO:0005634">
    <property type="term" value="C:nucleus"/>
    <property type="evidence" value="ECO:0007669"/>
    <property type="project" value="UniProtKB-SubCell"/>
</dbReference>
<dbReference type="SUPFAM" id="SSF118290">
    <property type="entry name" value="WRKY DNA-binding domain"/>
    <property type="match status" value="1"/>
</dbReference>
<dbReference type="InterPro" id="IPR036576">
    <property type="entry name" value="WRKY_dom_sf"/>
</dbReference>
<keyword evidence="3" id="KW-0238">DNA-binding</keyword>
<evidence type="ECO:0000256" key="5">
    <source>
        <dbReference type="ARBA" id="ARBA00023242"/>
    </source>
</evidence>
<evidence type="ECO:0000259" key="6">
    <source>
        <dbReference type="PROSITE" id="PS50811"/>
    </source>
</evidence>
<dbReference type="Gene3D" id="3.30.540.10">
    <property type="entry name" value="Fructose-1,6-Bisphosphatase, subunit A, domain 1"/>
    <property type="match status" value="1"/>
</dbReference>
<dbReference type="InterPro" id="IPR033391">
    <property type="entry name" value="FBPase_N"/>
</dbReference>
<evidence type="ECO:0000256" key="4">
    <source>
        <dbReference type="ARBA" id="ARBA00023163"/>
    </source>
</evidence>
<dbReference type="Gene3D" id="2.20.25.80">
    <property type="entry name" value="WRKY domain"/>
    <property type="match status" value="1"/>
</dbReference>
<keyword evidence="4" id="KW-0804">Transcription</keyword>
<dbReference type="AlphaFoldDB" id="A0A445B3N1"/>
<evidence type="ECO:0000256" key="3">
    <source>
        <dbReference type="ARBA" id="ARBA00023125"/>
    </source>
</evidence>
<evidence type="ECO:0000256" key="2">
    <source>
        <dbReference type="ARBA" id="ARBA00023015"/>
    </source>
</evidence>
<keyword evidence="8" id="KW-1185">Reference proteome</keyword>
<keyword evidence="5" id="KW-0539">Nucleus</keyword>
<organism evidence="7 8">
    <name type="scientific">Arachis hypogaea</name>
    <name type="common">Peanut</name>
    <dbReference type="NCBI Taxonomy" id="3818"/>
    <lineage>
        <taxon>Eukaryota</taxon>
        <taxon>Viridiplantae</taxon>
        <taxon>Streptophyta</taxon>
        <taxon>Embryophyta</taxon>
        <taxon>Tracheophyta</taxon>
        <taxon>Spermatophyta</taxon>
        <taxon>Magnoliopsida</taxon>
        <taxon>eudicotyledons</taxon>
        <taxon>Gunneridae</taxon>
        <taxon>Pentapetalae</taxon>
        <taxon>rosids</taxon>
        <taxon>fabids</taxon>
        <taxon>Fabales</taxon>
        <taxon>Fabaceae</taxon>
        <taxon>Papilionoideae</taxon>
        <taxon>50 kb inversion clade</taxon>
        <taxon>dalbergioids sensu lato</taxon>
        <taxon>Dalbergieae</taxon>
        <taxon>Pterocarpus clade</taxon>
        <taxon>Arachis</taxon>
    </lineage>
</organism>
<sequence>MAKPHMQKLRVVDSETGTKELEDAVFVRPKQQGKYIIVFDPLDGSSNIESGVSIGTKLLKLLLWYEQSPLSTLVLSKKGRICYPSWCRNKNKSEASVLPKRRLLKKSEGNRGRRIMRKDYTISLPSILFMEKKRVELGWQASGDDPCGQYWKGITCSNRINLEGGEGQSISPCNVRKHVERAIDDPRAFVTTYERKHNHEMPIKNITQISPLREIHKLLLVKTNHDFNTTIKFNNNTLL</sequence>